<dbReference type="PANTHER" id="PTHR10102:SF0">
    <property type="entry name" value="DNA-DIRECTED RNA POLYMERASE, MITOCHONDRIAL"/>
    <property type="match status" value="1"/>
</dbReference>
<dbReference type="Gene3D" id="1.10.1320.10">
    <property type="entry name" value="DNA-directed RNA polymerase, N-terminal domain"/>
    <property type="match status" value="1"/>
</dbReference>
<evidence type="ECO:0000313" key="10">
    <source>
        <dbReference type="EMBL" id="QYD70142.1"/>
    </source>
</evidence>
<dbReference type="PROSITE" id="PS00900">
    <property type="entry name" value="RNA_POL_PHAGE_1"/>
    <property type="match status" value="1"/>
</dbReference>
<dbReference type="EC" id="2.7.7.6" evidence="2"/>
<feature type="region of interest" description="Disordered" evidence="8">
    <location>
        <begin position="1"/>
        <end position="25"/>
    </location>
</feature>
<dbReference type="RefSeq" id="WP_219799469.1">
    <property type="nucleotide sequence ID" value="NZ_CP080095.1"/>
</dbReference>
<comment type="catalytic activity">
    <reaction evidence="7">
        <text>RNA(n) + a ribonucleoside 5'-triphosphate = RNA(n+1) + diphosphate</text>
        <dbReference type="Rhea" id="RHEA:21248"/>
        <dbReference type="Rhea" id="RHEA-COMP:14527"/>
        <dbReference type="Rhea" id="RHEA-COMP:17342"/>
        <dbReference type="ChEBI" id="CHEBI:33019"/>
        <dbReference type="ChEBI" id="CHEBI:61557"/>
        <dbReference type="ChEBI" id="CHEBI:140395"/>
        <dbReference type="EC" id="2.7.7.6"/>
    </reaction>
</comment>
<reference evidence="10 11" key="1">
    <citation type="submission" date="2021-07" db="EMBL/GenBank/DDBJ databases">
        <title>Paraburkholderia edwinii protects Aspergillus sp. from phenazines by acting as a toxin sponge.</title>
        <authorList>
            <person name="Dahlstrom K.M."/>
            <person name="Newman D.K."/>
        </authorList>
    </citation>
    <scope>NUCLEOTIDE SEQUENCE [LARGE SCALE GENOMIC DNA]</scope>
    <source>
        <strain evidence="10 11">Pe01</strain>
    </source>
</reference>
<keyword evidence="3 10" id="KW-0240">DNA-directed RNA polymerase</keyword>
<evidence type="ECO:0000259" key="9">
    <source>
        <dbReference type="SMART" id="SM01311"/>
    </source>
</evidence>
<dbReference type="Gene3D" id="1.10.150.20">
    <property type="entry name" value="5' to 3' exonuclease, C-terminal subdomain"/>
    <property type="match status" value="1"/>
</dbReference>
<dbReference type="EMBL" id="CP080095">
    <property type="protein sequence ID" value="QYD70142.1"/>
    <property type="molecule type" value="Genomic_DNA"/>
</dbReference>
<evidence type="ECO:0000256" key="7">
    <source>
        <dbReference type="ARBA" id="ARBA00048552"/>
    </source>
</evidence>
<dbReference type="InterPro" id="IPR002092">
    <property type="entry name" value="DNA-dir_Rpol_phage-type"/>
</dbReference>
<keyword evidence="4" id="KW-0808">Transferase</keyword>
<evidence type="ECO:0000313" key="11">
    <source>
        <dbReference type="Proteomes" id="UP000826462"/>
    </source>
</evidence>
<sequence>MTGWLSQAARGHPRKEGSIKPYEFVGPVEPPQRKLEREIIIEGRQRAVRMMEKNEQEGRADNNPYARPLYRRYLLPLADLIASAIKDVGRPGRRAAHVALLKPLDPASVAFMAVRSVIVYAALNSGVSARDAARLLGTSLYRELVLSSFENMEPELYWEICHDIDRRKSKDARYKYRVIRDSANNRDIELPEWTPGEREQVGLWLIEALRTVGMIEVSRVKKNKIGGQVKEYFELYLSPDARSTVDSIKTIVEETMPWAMPCIEPPIPWTSFNRGGYHTSEMRRWIPYCVNVSRQGKRESINLYRNADLSVIRSAINSLQAVRWQVNREMLDTVRTVAKHFDMDEVLTQAELPRPAKPEWLLSNMNKEDMTADQLNEFAAWKRRAAEWYTQMKLRGQKWGRFYAATRVADKFKDYDAIHFVYQADFRGRLYAVTTGISPQGSDLQKALLRFADGKPLATDDAVRWFKVNGANRFGVDKVPFADRIKWVDDNDRHIIAFADDPVSNAGWTEADSPLQFLAWAKEYAEWRRNPSGFVSRIPVGLDGSCNGLQHFSAMLRDSVGGRATNLLPAASPNDIYQQVADVVKAKLADLKLDQLSERDQELARKWIAHGMNRKLVKRSVMTLPYGSTRYSCAEFIVADYLRQGEAPEFERSQYVPAANFLSHIVWDAIGEVVIAASRAMSWLQKAASTLIKSGQSQIRWVTPSGFPVVQVYNEVEIVRINSLLLGGVRLKVGMTGDKPDVHKHKNGLSPNFVHSMDASHLALTVQACEKAGIDSLAMIHDDYGTHAADAQQLFGIIRDTFVRMYETNDPLNWFRAHYDGLPAVPESGDLDISQVRNSPYFFA</sequence>
<gene>
    <name evidence="10" type="ORF">KZJ38_07495</name>
</gene>
<keyword evidence="11" id="KW-1185">Reference proteome</keyword>
<dbReference type="Gene3D" id="1.10.287.280">
    <property type="match status" value="1"/>
</dbReference>
<dbReference type="GO" id="GO:0000428">
    <property type="term" value="C:DNA-directed RNA polymerase complex"/>
    <property type="evidence" value="ECO:0007669"/>
    <property type="project" value="UniProtKB-KW"/>
</dbReference>
<dbReference type="SMART" id="SM01311">
    <property type="entry name" value="RPOL_N"/>
    <property type="match status" value="1"/>
</dbReference>
<evidence type="ECO:0000256" key="8">
    <source>
        <dbReference type="SAM" id="MobiDB-lite"/>
    </source>
</evidence>
<keyword evidence="5" id="KW-0548">Nucleotidyltransferase</keyword>
<keyword evidence="6" id="KW-0804">Transcription</keyword>
<feature type="domain" description="DNA-directed RNA polymerase N-terminal" evidence="9">
    <location>
        <begin position="32"/>
        <end position="321"/>
    </location>
</feature>
<organism evidence="10 11">
    <name type="scientific">Paraburkholderia edwinii</name>
    <dbReference type="NCBI Taxonomy" id="2861782"/>
    <lineage>
        <taxon>Bacteria</taxon>
        <taxon>Pseudomonadati</taxon>
        <taxon>Pseudomonadota</taxon>
        <taxon>Betaproteobacteria</taxon>
        <taxon>Burkholderiales</taxon>
        <taxon>Burkholderiaceae</taxon>
        <taxon>Paraburkholderia</taxon>
    </lineage>
</organism>
<evidence type="ECO:0000256" key="1">
    <source>
        <dbReference type="ARBA" id="ARBA00009493"/>
    </source>
</evidence>
<evidence type="ECO:0000256" key="3">
    <source>
        <dbReference type="ARBA" id="ARBA00022478"/>
    </source>
</evidence>
<dbReference type="InterPro" id="IPR043502">
    <property type="entry name" value="DNA/RNA_pol_sf"/>
</dbReference>
<proteinExistence type="inferred from homology"/>
<protein>
    <recommendedName>
        <fullName evidence="2">DNA-directed RNA polymerase</fullName>
        <ecNumber evidence="2">2.7.7.6</ecNumber>
    </recommendedName>
</protein>
<dbReference type="SUPFAM" id="SSF56672">
    <property type="entry name" value="DNA/RNA polymerases"/>
    <property type="match status" value="1"/>
</dbReference>
<dbReference type="PANTHER" id="PTHR10102">
    <property type="entry name" value="DNA-DIRECTED RNA POLYMERASE, MITOCHONDRIAL"/>
    <property type="match status" value="1"/>
</dbReference>
<comment type="similarity">
    <text evidence="1">Belongs to the phage and mitochondrial RNA polymerase family.</text>
</comment>
<dbReference type="PROSITE" id="PS00489">
    <property type="entry name" value="RNA_POL_PHAGE_2"/>
    <property type="match status" value="1"/>
</dbReference>
<dbReference type="Proteomes" id="UP000826462">
    <property type="component" value="Chromosome 1"/>
</dbReference>
<evidence type="ECO:0000256" key="2">
    <source>
        <dbReference type="ARBA" id="ARBA00012418"/>
    </source>
</evidence>
<dbReference type="Pfam" id="PF00940">
    <property type="entry name" value="RNA_pol"/>
    <property type="match status" value="1"/>
</dbReference>
<evidence type="ECO:0000256" key="6">
    <source>
        <dbReference type="ARBA" id="ARBA00023163"/>
    </source>
</evidence>
<dbReference type="InterPro" id="IPR029262">
    <property type="entry name" value="RPOL_N"/>
</dbReference>
<dbReference type="InterPro" id="IPR037159">
    <property type="entry name" value="RNA_POL_N_sf"/>
</dbReference>
<evidence type="ECO:0000256" key="5">
    <source>
        <dbReference type="ARBA" id="ARBA00022695"/>
    </source>
</evidence>
<evidence type="ECO:0000256" key="4">
    <source>
        <dbReference type="ARBA" id="ARBA00022679"/>
    </source>
</evidence>
<accession>A0ABX8UMD1</accession>
<name>A0ABX8UMD1_9BURK</name>
<dbReference type="InterPro" id="IPR046950">
    <property type="entry name" value="DNA-dir_Rpol_C_phage-type"/>
</dbReference>